<dbReference type="EMBL" id="JRVC01000007">
    <property type="protein sequence ID" value="KHS47001.1"/>
    <property type="molecule type" value="Genomic_DNA"/>
</dbReference>
<keyword evidence="3" id="KW-1185">Reference proteome</keyword>
<evidence type="ECO:0000313" key="3">
    <source>
        <dbReference type="Proteomes" id="UP000031338"/>
    </source>
</evidence>
<evidence type="ECO:0000256" key="1">
    <source>
        <dbReference type="SAM" id="SignalP"/>
    </source>
</evidence>
<protein>
    <recommendedName>
        <fullName evidence="4">Secreted protein</fullName>
    </recommendedName>
</protein>
<sequence length="187" mass="19654">MPRATAALPVAVALAALLSTGGSVAKPARLGAARPASLCANDERVVYTCRFGVKLGSVCLARNSLHYRFGPHGRPELHIASTPDWSNIHTGGNRSQGGLNQDYIRFTNGMTHYVVHVDETGSLNENPGRQSSGIEVLQGSSGENALASLTCRSPASFDGSAYDDLAKAAPKDWDGAETPGGPFEVIY</sequence>
<reference evidence="2 3" key="1">
    <citation type="submission" date="2014-10" db="EMBL/GenBank/DDBJ databases">
        <title>Draft genome sequence of Novosphingobium subterraneum DSM 12447.</title>
        <authorList>
            <person name="Gan H.M."/>
            <person name="Gan H.Y."/>
            <person name="Savka M.A."/>
        </authorList>
    </citation>
    <scope>NUCLEOTIDE SEQUENCE [LARGE SCALE GENOMIC DNA]</scope>
    <source>
        <strain evidence="2 3">DSM 12447</strain>
    </source>
</reference>
<feature type="signal peptide" evidence="1">
    <location>
        <begin position="1"/>
        <end position="25"/>
    </location>
</feature>
<comment type="caution">
    <text evidence="2">The sequence shown here is derived from an EMBL/GenBank/DDBJ whole genome shotgun (WGS) entry which is preliminary data.</text>
</comment>
<keyword evidence="1" id="KW-0732">Signal</keyword>
<organism evidence="2 3">
    <name type="scientific">Novosphingobium subterraneum</name>
    <dbReference type="NCBI Taxonomy" id="48936"/>
    <lineage>
        <taxon>Bacteria</taxon>
        <taxon>Pseudomonadati</taxon>
        <taxon>Pseudomonadota</taxon>
        <taxon>Alphaproteobacteria</taxon>
        <taxon>Sphingomonadales</taxon>
        <taxon>Sphingomonadaceae</taxon>
        <taxon>Novosphingobium</taxon>
    </lineage>
</organism>
<dbReference type="RefSeq" id="WP_039333604.1">
    <property type="nucleotide sequence ID" value="NZ_JRVC01000007.1"/>
</dbReference>
<dbReference type="AlphaFoldDB" id="A0A0B9A8Q4"/>
<evidence type="ECO:0008006" key="4">
    <source>
        <dbReference type="Google" id="ProtNLM"/>
    </source>
</evidence>
<accession>A0A0B9A8Q4</accession>
<proteinExistence type="predicted"/>
<name>A0A0B9A8Q4_9SPHN</name>
<dbReference type="PATRIC" id="fig|48936.3.peg.1851"/>
<dbReference type="STRING" id="48936.NJ75_01837"/>
<evidence type="ECO:0000313" key="2">
    <source>
        <dbReference type="EMBL" id="KHS47001.1"/>
    </source>
</evidence>
<feature type="chain" id="PRO_5002128244" description="Secreted protein" evidence="1">
    <location>
        <begin position="26"/>
        <end position="187"/>
    </location>
</feature>
<gene>
    <name evidence="2" type="ORF">NJ75_01837</name>
</gene>
<dbReference type="Proteomes" id="UP000031338">
    <property type="component" value="Unassembled WGS sequence"/>
</dbReference>